<gene>
    <name evidence="2" type="ORF">PDIGIT_LOCUS83</name>
</gene>
<organism evidence="2 3">
    <name type="scientific">Periconia digitata</name>
    <dbReference type="NCBI Taxonomy" id="1303443"/>
    <lineage>
        <taxon>Eukaryota</taxon>
        <taxon>Fungi</taxon>
        <taxon>Dikarya</taxon>
        <taxon>Ascomycota</taxon>
        <taxon>Pezizomycotina</taxon>
        <taxon>Dothideomycetes</taxon>
        <taxon>Pleosporomycetidae</taxon>
        <taxon>Pleosporales</taxon>
        <taxon>Massarineae</taxon>
        <taxon>Periconiaceae</taxon>
        <taxon>Periconia</taxon>
    </lineage>
</organism>
<evidence type="ECO:0000313" key="3">
    <source>
        <dbReference type="Proteomes" id="UP001152607"/>
    </source>
</evidence>
<feature type="region of interest" description="Disordered" evidence="1">
    <location>
        <begin position="1"/>
        <end position="20"/>
    </location>
</feature>
<feature type="region of interest" description="Disordered" evidence="1">
    <location>
        <begin position="110"/>
        <end position="171"/>
    </location>
</feature>
<dbReference type="Proteomes" id="UP001152607">
    <property type="component" value="Unassembled WGS sequence"/>
</dbReference>
<evidence type="ECO:0000313" key="2">
    <source>
        <dbReference type="EMBL" id="CAI6227455.1"/>
    </source>
</evidence>
<feature type="compositionally biased region" description="Polar residues" evidence="1">
    <location>
        <begin position="144"/>
        <end position="153"/>
    </location>
</feature>
<feature type="compositionally biased region" description="Basic residues" evidence="1">
    <location>
        <begin position="116"/>
        <end position="131"/>
    </location>
</feature>
<feature type="compositionally biased region" description="Basic residues" evidence="1">
    <location>
        <begin position="1"/>
        <end position="11"/>
    </location>
</feature>
<dbReference type="AlphaFoldDB" id="A0A9W4U125"/>
<reference evidence="2" key="1">
    <citation type="submission" date="2023-01" db="EMBL/GenBank/DDBJ databases">
        <authorList>
            <person name="Van Ghelder C."/>
            <person name="Rancurel C."/>
        </authorList>
    </citation>
    <scope>NUCLEOTIDE SEQUENCE</scope>
    <source>
        <strain evidence="2">CNCM I-4278</strain>
    </source>
</reference>
<protein>
    <submittedName>
        <fullName evidence="2">Uncharacterized protein</fullName>
    </submittedName>
</protein>
<name>A0A9W4U125_9PLEO</name>
<sequence length="313" mass="34664">MVKLAPSRKKGAAAAGGAKIHPTSARTDAVGLGGTILSCCQAFISGLLSLCSSPIRSSTGGRSVGMDNLESDQMDDNDTLRLIPSLNTLYEEHESYKRIGTTGYTSHYLRFDTASRGKRPPRRPRGSKRSRPVSPMSTIREVDTPSSSVNFPPSLTGPEIRRRQQAPPPPCVSCGLRQSECAKTINFSKDNPSKSFNISIFIDELDRVRLADYVWENTKRTSDLSREREHYVMMYLKHRQENTDKRVDLHVGFDEDDVLRRKMVVAYLCDTKIAQIMAYLGPHAAKVRLGEVVSGYLYEFGGPTVFGIGIVSS</sequence>
<evidence type="ECO:0000256" key="1">
    <source>
        <dbReference type="SAM" id="MobiDB-lite"/>
    </source>
</evidence>
<dbReference type="EMBL" id="CAOQHR010000001">
    <property type="protein sequence ID" value="CAI6227455.1"/>
    <property type="molecule type" value="Genomic_DNA"/>
</dbReference>
<accession>A0A9W4U125</accession>
<proteinExistence type="predicted"/>
<comment type="caution">
    <text evidence="2">The sequence shown here is derived from an EMBL/GenBank/DDBJ whole genome shotgun (WGS) entry which is preliminary data.</text>
</comment>
<dbReference type="OrthoDB" id="10589729at2759"/>
<keyword evidence="3" id="KW-1185">Reference proteome</keyword>